<dbReference type="EMBL" id="BAAFSV010000004">
    <property type="protein sequence ID" value="GAB1317809.1"/>
    <property type="molecule type" value="Genomic_DNA"/>
</dbReference>
<evidence type="ECO:0000313" key="2">
    <source>
        <dbReference type="EMBL" id="GAB1317809.1"/>
    </source>
</evidence>
<protein>
    <submittedName>
        <fullName evidence="2">Uncharacterized protein</fullName>
    </submittedName>
</protein>
<keyword evidence="3" id="KW-1185">Reference proteome</keyword>
<dbReference type="Proteomes" id="UP001628179">
    <property type="component" value="Unassembled WGS sequence"/>
</dbReference>
<evidence type="ECO:0000313" key="3">
    <source>
        <dbReference type="Proteomes" id="UP001628179"/>
    </source>
</evidence>
<keyword evidence="1" id="KW-0732">Signal</keyword>
<dbReference type="RefSeq" id="XP_070919540.1">
    <property type="nucleotide sequence ID" value="XM_071063439.1"/>
</dbReference>
<gene>
    <name evidence="2" type="ORF">MFIFM68171_08019</name>
</gene>
<reference evidence="2 3" key="1">
    <citation type="submission" date="2024-09" db="EMBL/GenBank/DDBJ databases">
        <title>Itraconazole resistance in Madurella fahalii resulting from another homologue of gene encoding cytochrome P450 14-alpha sterol demethylase (CYP51).</title>
        <authorList>
            <person name="Yoshioka I."/>
            <person name="Fahal A.H."/>
            <person name="Kaneko S."/>
            <person name="Yaguchi T."/>
        </authorList>
    </citation>
    <scope>NUCLEOTIDE SEQUENCE [LARGE SCALE GENOMIC DNA]</scope>
    <source>
        <strain evidence="2 3">IFM 68171</strain>
    </source>
</reference>
<dbReference type="GeneID" id="98178762"/>
<comment type="caution">
    <text evidence="2">The sequence shown here is derived from an EMBL/GenBank/DDBJ whole genome shotgun (WGS) entry which is preliminary data.</text>
</comment>
<sequence>MKTISAILLLVGLASANPLRQETRQAVGPYDVSGFTASKAHLSAYCRYDFHVSAPALSAPAHCSAYLDSGFSGATWLAYVYEGAGNCDNDAVTWTFFHPTTGGAATFNVTIDGARGTYEVPASDITVSLNDEENPFDNDVAYTGPRDFQITDIAQA</sequence>
<proteinExistence type="predicted"/>
<evidence type="ECO:0000256" key="1">
    <source>
        <dbReference type="SAM" id="SignalP"/>
    </source>
</evidence>
<organism evidence="2 3">
    <name type="scientific">Madurella fahalii</name>
    <dbReference type="NCBI Taxonomy" id="1157608"/>
    <lineage>
        <taxon>Eukaryota</taxon>
        <taxon>Fungi</taxon>
        <taxon>Dikarya</taxon>
        <taxon>Ascomycota</taxon>
        <taxon>Pezizomycotina</taxon>
        <taxon>Sordariomycetes</taxon>
        <taxon>Sordariomycetidae</taxon>
        <taxon>Sordariales</taxon>
        <taxon>Sordariales incertae sedis</taxon>
        <taxon>Madurella</taxon>
    </lineage>
</organism>
<feature type="signal peptide" evidence="1">
    <location>
        <begin position="1"/>
        <end position="16"/>
    </location>
</feature>
<name>A0ABQ0GJ70_9PEZI</name>
<accession>A0ABQ0GJ70</accession>
<feature type="chain" id="PRO_5046887654" evidence="1">
    <location>
        <begin position="17"/>
        <end position="156"/>
    </location>
</feature>